<organism evidence="2 3">
    <name type="scientific">Ornithinicoccus hortensis</name>
    <dbReference type="NCBI Taxonomy" id="82346"/>
    <lineage>
        <taxon>Bacteria</taxon>
        <taxon>Bacillati</taxon>
        <taxon>Actinomycetota</taxon>
        <taxon>Actinomycetes</taxon>
        <taxon>Micrococcales</taxon>
        <taxon>Intrasporangiaceae</taxon>
        <taxon>Ornithinicoccus</taxon>
    </lineage>
</organism>
<keyword evidence="1" id="KW-1133">Transmembrane helix</keyword>
<dbReference type="RefSeq" id="WP_141783398.1">
    <property type="nucleotide sequence ID" value="NZ_BAAAIK010000008.1"/>
</dbReference>
<protein>
    <submittedName>
        <fullName evidence="2">Uncharacterized protein</fullName>
    </submittedName>
</protein>
<sequence length="104" mass="11294">MDPSDSPTRDPFRPIGITVSVLATVFILVCVWAVLASPPVEHGPDPNGNRRVFAFIMMVPGFLALILALPWALPRAWRKVTLSVSLGIVGLAVLFVVWANIYAP</sequence>
<name>A0A542YMA7_9MICO</name>
<keyword evidence="1" id="KW-0472">Membrane</keyword>
<proteinExistence type="predicted"/>
<gene>
    <name evidence="2" type="ORF">FB467_0159</name>
</gene>
<keyword evidence="1" id="KW-0812">Transmembrane</keyword>
<keyword evidence="3" id="KW-1185">Reference proteome</keyword>
<feature type="transmembrane region" description="Helical" evidence="1">
    <location>
        <begin position="12"/>
        <end position="35"/>
    </location>
</feature>
<feature type="transmembrane region" description="Helical" evidence="1">
    <location>
        <begin position="55"/>
        <end position="73"/>
    </location>
</feature>
<dbReference type="Proteomes" id="UP000319516">
    <property type="component" value="Unassembled WGS sequence"/>
</dbReference>
<dbReference type="EMBL" id="VFOP01000001">
    <property type="protein sequence ID" value="TQL49094.1"/>
    <property type="molecule type" value="Genomic_DNA"/>
</dbReference>
<evidence type="ECO:0000256" key="1">
    <source>
        <dbReference type="SAM" id="Phobius"/>
    </source>
</evidence>
<comment type="caution">
    <text evidence="2">The sequence shown here is derived from an EMBL/GenBank/DDBJ whole genome shotgun (WGS) entry which is preliminary data.</text>
</comment>
<evidence type="ECO:0000313" key="2">
    <source>
        <dbReference type="EMBL" id="TQL49094.1"/>
    </source>
</evidence>
<feature type="transmembrane region" description="Helical" evidence="1">
    <location>
        <begin position="80"/>
        <end position="101"/>
    </location>
</feature>
<evidence type="ECO:0000313" key="3">
    <source>
        <dbReference type="Proteomes" id="UP000319516"/>
    </source>
</evidence>
<reference evidence="2 3" key="1">
    <citation type="submission" date="2019-06" db="EMBL/GenBank/DDBJ databases">
        <title>Sequencing the genomes of 1000 actinobacteria strains.</title>
        <authorList>
            <person name="Klenk H.-P."/>
        </authorList>
    </citation>
    <scope>NUCLEOTIDE SEQUENCE [LARGE SCALE GENOMIC DNA]</scope>
    <source>
        <strain evidence="2 3">DSM 12335</strain>
    </source>
</reference>
<accession>A0A542YMA7</accession>
<dbReference type="AlphaFoldDB" id="A0A542YMA7"/>